<dbReference type="SUPFAM" id="SSF52540">
    <property type="entry name" value="P-loop containing nucleoside triphosphate hydrolases"/>
    <property type="match status" value="1"/>
</dbReference>
<comment type="caution">
    <text evidence="4">The sequence shown here is derived from an EMBL/GenBank/DDBJ whole genome shotgun (WGS) entry which is preliminary data.</text>
</comment>
<feature type="domain" description="Sulfotransferase" evidence="3">
    <location>
        <begin position="146"/>
        <end position="303"/>
    </location>
</feature>
<comment type="similarity">
    <text evidence="1">Belongs to the sulfotransferase 1 family.</text>
</comment>
<reference evidence="4" key="1">
    <citation type="journal article" date="2021" name="Sci. Adv.">
        <title>The American lobster genome reveals insights on longevity, neural, and immune adaptations.</title>
        <authorList>
            <person name="Polinski J.M."/>
            <person name="Zimin A.V."/>
            <person name="Clark K.F."/>
            <person name="Kohn A.B."/>
            <person name="Sadowski N."/>
            <person name="Timp W."/>
            <person name="Ptitsyn A."/>
            <person name="Khanna P."/>
            <person name="Romanova D.Y."/>
            <person name="Williams P."/>
            <person name="Greenwood S.J."/>
            <person name="Moroz L.L."/>
            <person name="Walt D.R."/>
            <person name="Bodnar A.G."/>
        </authorList>
    </citation>
    <scope>NUCLEOTIDE SEQUENCE</scope>
    <source>
        <strain evidence="4">GMGI-L3</strain>
    </source>
</reference>
<dbReference type="Gene3D" id="3.40.50.300">
    <property type="entry name" value="P-loop containing nucleotide triphosphate hydrolases"/>
    <property type="match status" value="1"/>
</dbReference>
<evidence type="ECO:0000313" key="5">
    <source>
        <dbReference type="Proteomes" id="UP000747542"/>
    </source>
</evidence>
<gene>
    <name evidence="4" type="primary">SULT4A1-L</name>
    <name evidence="4" type="ORF">Hamer_G017787</name>
</gene>
<dbReference type="PANTHER" id="PTHR11783">
    <property type="entry name" value="SULFOTRANSFERASE SULT"/>
    <property type="match status" value="1"/>
</dbReference>
<accession>A0A8J5N5U3</accession>
<dbReference type="GO" id="GO:0008146">
    <property type="term" value="F:sulfotransferase activity"/>
    <property type="evidence" value="ECO:0007669"/>
    <property type="project" value="InterPro"/>
</dbReference>
<evidence type="ECO:0000313" key="4">
    <source>
        <dbReference type="EMBL" id="KAG7174066.1"/>
    </source>
</evidence>
<protein>
    <submittedName>
        <fullName evidence="4">Sulfotransferase 4A1-like</fullName>
    </submittedName>
</protein>
<dbReference type="EMBL" id="JAHLQT010007950">
    <property type="protein sequence ID" value="KAG7174066.1"/>
    <property type="molecule type" value="Genomic_DNA"/>
</dbReference>
<sequence>MLQRLIPMLTTTGRPHGVERLYSVRQCVQKSSLAETQLRIGIGSHRLFSNSSTEDPTLRRFLLYKRLFAVSLFTGTLTFAWYMKKQKGSKLKDLLEGFTRLPIDESLFGCNVSMYRYKGYVFPGQIVMSGIFKELPNFQFKPEDVIVASYPKTGNLEKSDDSSEVLETRFPYLEYPYPGIKSIGAKTGPRYVKTHLPITLLPSSFENSNAKLIYIARNPRDTAVSYFYFLRLLTQCSYEGTLSSFIKMFLSDMAVYSPFFDHVLGYWKSREDPSILFITYEELHQDSIKVIKKIAEFLEVEVSQVGSWEVHLNKEEVAAFEEWENRHLKDSDLRFIFTLPAKQVEG</sequence>
<dbReference type="InterPro" id="IPR000863">
    <property type="entry name" value="Sulfotransferase_dom"/>
</dbReference>
<dbReference type="InterPro" id="IPR027417">
    <property type="entry name" value="P-loop_NTPase"/>
</dbReference>
<organism evidence="4 5">
    <name type="scientific">Homarus americanus</name>
    <name type="common">American lobster</name>
    <dbReference type="NCBI Taxonomy" id="6706"/>
    <lineage>
        <taxon>Eukaryota</taxon>
        <taxon>Metazoa</taxon>
        <taxon>Ecdysozoa</taxon>
        <taxon>Arthropoda</taxon>
        <taxon>Crustacea</taxon>
        <taxon>Multicrustacea</taxon>
        <taxon>Malacostraca</taxon>
        <taxon>Eumalacostraca</taxon>
        <taxon>Eucarida</taxon>
        <taxon>Decapoda</taxon>
        <taxon>Pleocyemata</taxon>
        <taxon>Astacidea</taxon>
        <taxon>Nephropoidea</taxon>
        <taxon>Nephropidae</taxon>
        <taxon>Homarus</taxon>
    </lineage>
</organism>
<name>A0A8J5N5U3_HOMAM</name>
<evidence type="ECO:0000256" key="2">
    <source>
        <dbReference type="ARBA" id="ARBA00022679"/>
    </source>
</evidence>
<evidence type="ECO:0000259" key="3">
    <source>
        <dbReference type="Pfam" id="PF00685"/>
    </source>
</evidence>
<evidence type="ECO:0000256" key="1">
    <source>
        <dbReference type="ARBA" id="ARBA00005771"/>
    </source>
</evidence>
<dbReference type="AlphaFoldDB" id="A0A8J5N5U3"/>
<proteinExistence type="inferred from homology"/>
<dbReference type="Pfam" id="PF00685">
    <property type="entry name" value="Sulfotransfer_1"/>
    <property type="match status" value="1"/>
</dbReference>
<keyword evidence="2" id="KW-0808">Transferase</keyword>
<keyword evidence="5" id="KW-1185">Reference proteome</keyword>
<dbReference type="Proteomes" id="UP000747542">
    <property type="component" value="Unassembled WGS sequence"/>
</dbReference>